<comment type="subcellular location">
    <subcellularLocation>
        <location evidence="1">Cell membrane</location>
        <topology evidence="1">Multi-pass membrane protein</topology>
    </subcellularLocation>
</comment>
<evidence type="ECO:0000313" key="9">
    <source>
        <dbReference type="Proteomes" id="UP001430455"/>
    </source>
</evidence>
<dbReference type="InterPro" id="IPR000731">
    <property type="entry name" value="SSD"/>
</dbReference>
<feature type="transmembrane region" description="Helical" evidence="6">
    <location>
        <begin position="430"/>
        <end position="449"/>
    </location>
</feature>
<accession>A0AAW4PB13</accession>
<feature type="transmembrane region" description="Helical" evidence="6">
    <location>
        <begin position="783"/>
        <end position="809"/>
    </location>
</feature>
<keyword evidence="4 6" id="KW-1133">Transmembrane helix</keyword>
<feature type="transmembrane region" description="Helical" evidence="6">
    <location>
        <begin position="710"/>
        <end position="728"/>
    </location>
</feature>
<keyword evidence="2" id="KW-1003">Cell membrane</keyword>
<dbReference type="RefSeq" id="WP_220579651.1">
    <property type="nucleotide sequence ID" value="NZ_RKLT01000002.1"/>
</dbReference>
<feature type="transmembrane region" description="Helical" evidence="6">
    <location>
        <begin position="21"/>
        <end position="39"/>
    </location>
</feature>
<name>A0AAW4PB13_9EURY</name>
<dbReference type="InterPro" id="IPR004869">
    <property type="entry name" value="MMPL_dom"/>
</dbReference>
<keyword evidence="5 6" id="KW-0472">Membrane</keyword>
<feature type="transmembrane region" description="Helical" evidence="6">
    <location>
        <begin position="658"/>
        <end position="676"/>
    </location>
</feature>
<dbReference type="SUPFAM" id="SSF82866">
    <property type="entry name" value="Multidrug efflux transporter AcrB transmembrane domain"/>
    <property type="match status" value="2"/>
</dbReference>
<protein>
    <submittedName>
        <fullName evidence="8">MMPL family transporter</fullName>
    </submittedName>
</protein>
<dbReference type="Gene3D" id="1.20.1640.10">
    <property type="entry name" value="Multidrug efflux transporter AcrB transmembrane domain"/>
    <property type="match status" value="2"/>
</dbReference>
<dbReference type="AlphaFoldDB" id="A0AAW4PB13"/>
<dbReference type="Pfam" id="PF03176">
    <property type="entry name" value="MMPL"/>
    <property type="match status" value="2"/>
</dbReference>
<feature type="transmembrane region" description="Helical" evidence="6">
    <location>
        <begin position="266"/>
        <end position="288"/>
    </location>
</feature>
<sequence>MDHQRYIDWADDRIVGDSRKVVLAFLVVTLLFSAGLGNVSTNAGTSQFTTGLPAEEAFSQVNDEFSPAFSADTGNTQLIQKGNNVLSKGSMLRMLRAQKWLQEKDGLRVTSTSSAASMVATQLDPTATTPEGQIRAVESSTDSEIDAAVRRAATESPQFTSLVSSDFNRGSASASATLGLVVHEVPAGISSGSGQGGSSPLTAIQQQAQFTVGAAGHGSIVVFGSGILAAEFSNVVVDSLILTVPAAVIFILFFLTIAYRDLADMALGLIALFMAIVWTFGFMGLAGIPFSQMLIAVPPLLLAVGIDFGIHAINRYREERVEGVGIDKSMRITTDQLLVAFFIVTGTTVIGFAANLTSSLPPIQDFGFVAAIGITFTFLIFGVFLPAAKVELDELRQRYPIPTFAQTPLGSEGSKLGGVLRGGVAIAERAPVVFLLLTLVLTASAGVYATGVSTSFSQDDFLPPEDNPDWIMSLPEPFAPSDYTVTQRTNFLEDNFDSTQSGQATVFVEGPMRQDSTLERIYRAGDDPPDSFVREDGRAASTSIVTVIRDRAARDPEFRQLVQRNDRNDNGVPDDDLGEIYEYLLESSSRDRALNYLAEDYRSTRVVYTVESSASDSEVTEDARAVADDFPHSATATGSIVVFQAVTDVILESAVQSLAIALAGATAFLVFIYRVLEGRPSLGIANMVPVVVTVSLLAATMRLLDIPFNAITATMLAITIGLGVDYSVHVTHRFADEMHEHDLVTALDRTVRGTGGALFSSMLTTVFGIGVLALAVFPAIGQFGILTAMSIAYAFLTSLLVLPSVLVVWDRLTNRRRPLRSLFDLDWSRPARTTESDD</sequence>
<keyword evidence="3 6" id="KW-0812">Transmembrane</keyword>
<feature type="domain" description="SSD" evidence="7">
    <location>
        <begin position="648"/>
        <end position="808"/>
    </location>
</feature>
<dbReference type="InterPro" id="IPR050545">
    <property type="entry name" value="Mycobact_MmpL"/>
</dbReference>
<proteinExistence type="predicted"/>
<organism evidence="8 9">
    <name type="scientific">Haloarcula nitratireducens</name>
    <dbReference type="NCBI Taxonomy" id="2487749"/>
    <lineage>
        <taxon>Archaea</taxon>
        <taxon>Methanobacteriati</taxon>
        <taxon>Methanobacteriota</taxon>
        <taxon>Stenosarchaea group</taxon>
        <taxon>Halobacteria</taxon>
        <taxon>Halobacteriales</taxon>
        <taxon>Haloarculaceae</taxon>
        <taxon>Haloarcula</taxon>
    </lineage>
</organism>
<dbReference type="GO" id="GO:0005886">
    <property type="term" value="C:plasma membrane"/>
    <property type="evidence" value="ECO:0007669"/>
    <property type="project" value="UniProtKB-SubCell"/>
</dbReference>
<evidence type="ECO:0000256" key="5">
    <source>
        <dbReference type="ARBA" id="ARBA00023136"/>
    </source>
</evidence>
<evidence type="ECO:0000256" key="1">
    <source>
        <dbReference type="ARBA" id="ARBA00004651"/>
    </source>
</evidence>
<evidence type="ECO:0000256" key="3">
    <source>
        <dbReference type="ARBA" id="ARBA00022692"/>
    </source>
</evidence>
<dbReference type="PANTHER" id="PTHR33406:SF13">
    <property type="entry name" value="MEMBRANE PROTEIN YDFJ"/>
    <property type="match status" value="1"/>
</dbReference>
<feature type="transmembrane region" description="Helical" evidence="6">
    <location>
        <begin position="683"/>
        <end position="704"/>
    </location>
</feature>
<feature type="transmembrane region" description="Helical" evidence="6">
    <location>
        <begin position="240"/>
        <end position="259"/>
    </location>
</feature>
<evidence type="ECO:0000313" key="8">
    <source>
        <dbReference type="EMBL" id="MBX0294998.1"/>
    </source>
</evidence>
<feature type="transmembrane region" description="Helical" evidence="6">
    <location>
        <begin position="757"/>
        <end position="777"/>
    </location>
</feature>
<feature type="transmembrane region" description="Helical" evidence="6">
    <location>
        <begin position="366"/>
        <end position="388"/>
    </location>
</feature>
<gene>
    <name evidence="8" type="ORF">EGH23_08930</name>
</gene>
<dbReference type="PROSITE" id="PS50156">
    <property type="entry name" value="SSD"/>
    <property type="match status" value="2"/>
</dbReference>
<feature type="transmembrane region" description="Helical" evidence="6">
    <location>
        <begin position="294"/>
        <end position="316"/>
    </location>
</feature>
<keyword evidence="9" id="KW-1185">Reference proteome</keyword>
<dbReference type="PANTHER" id="PTHR33406">
    <property type="entry name" value="MEMBRANE PROTEIN MJ1562-RELATED"/>
    <property type="match status" value="1"/>
</dbReference>
<feature type="domain" description="SSD" evidence="7">
    <location>
        <begin position="268"/>
        <end position="391"/>
    </location>
</feature>
<evidence type="ECO:0000259" key="7">
    <source>
        <dbReference type="PROSITE" id="PS50156"/>
    </source>
</evidence>
<evidence type="ECO:0000256" key="6">
    <source>
        <dbReference type="SAM" id="Phobius"/>
    </source>
</evidence>
<reference evidence="8 9" key="1">
    <citation type="submission" date="2021-06" db="EMBL/GenBank/DDBJ databases">
        <title>Halomicroarcula sp. a new haloarchaeum isolated from saline soil.</title>
        <authorList>
            <person name="Duran-Viseras A."/>
            <person name="Sanchez-Porro C."/>
            <person name="Ventosa A."/>
        </authorList>
    </citation>
    <scope>NUCLEOTIDE SEQUENCE [LARGE SCALE GENOMIC DNA]</scope>
    <source>
        <strain evidence="8 9">F27</strain>
    </source>
</reference>
<dbReference type="Proteomes" id="UP001430455">
    <property type="component" value="Unassembled WGS sequence"/>
</dbReference>
<evidence type="ECO:0000256" key="4">
    <source>
        <dbReference type="ARBA" id="ARBA00022989"/>
    </source>
</evidence>
<dbReference type="EMBL" id="RKLT01000002">
    <property type="protein sequence ID" value="MBX0294998.1"/>
    <property type="molecule type" value="Genomic_DNA"/>
</dbReference>
<feature type="transmembrane region" description="Helical" evidence="6">
    <location>
        <begin position="337"/>
        <end position="354"/>
    </location>
</feature>
<evidence type="ECO:0000256" key="2">
    <source>
        <dbReference type="ARBA" id="ARBA00022475"/>
    </source>
</evidence>
<comment type="caution">
    <text evidence="8">The sequence shown here is derived from an EMBL/GenBank/DDBJ whole genome shotgun (WGS) entry which is preliminary data.</text>
</comment>